<dbReference type="EMBL" id="BGPR01012457">
    <property type="protein sequence ID" value="GBN56156.1"/>
    <property type="molecule type" value="Genomic_DNA"/>
</dbReference>
<sequence>MFVTMIRTLMGSIIQLHLGETVFPPPTGGHFTMAENILDQVFLPTKEPTGCNTALIHSPNDPPFTHQEITLVIYQLLPGKTSGHDSIHNLILKIIHNELPRLFLKYFNKSLESFATFQTLLKLETPSCSQRQAGITTKISSYRPISLLPIIGKVLEKLMTQRSTFHLESTNRISTTRFLGGEIIQFYAPNLINSIHRVKREGNHVLLLIIGIKGAFVNL</sequence>
<dbReference type="AlphaFoldDB" id="A0A4Y2Q1E3"/>
<protein>
    <recommendedName>
        <fullName evidence="4">Reverse transcriptase domain-containing protein</fullName>
    </recommendedName>
</protein>
<evidence type="ECO:0000256" key="1">
    <source>
        <dbReference type="SAM" id="SignalP"/>
    </source>
</evidence>
<evidence type="ECO:0000313" key="2">
    <source>
        <dbReference type="EMBL" id="GBN56156.1"/>
    </source>
</evidence>
<feature type="chain" id="PRO_5021362753" description="Reverse transcriptase domain-containing protein" evidence="1">
    <location>
        <begin position="20"/>
        <end position="219"/>
    </location>
</feature>
<evidence type="ECO:0008006" key="4">
    <source>
        <dbReference type="Google" id="ProtNLM"/>
    </source>
</evidence>
<gene>
    <name evidence="2" type="ORF">AVEN_215306_1</name>
</gene>
<organism evidence="2 3">
    <name type="scientific">Araneus ventricosus</name>
    <name type="common">Orbweaver spider</name>
    <name type="synonym">Epeira ventricosa</name>
    <dbReference type="NCBI Taxonomy" id="182803"/>
    <lineage>
        <taxon>Eukaryota</taxon>
        <taxon>Metazoa</taxon>
        <taxon>Ecdysozoa</taxon>
        <taxon>Arthropoda</taxon>
        <taxon>Chelicerata</taxon>
        <taxon>Arachnida</taxon>
        <taxon>Araneae</taxon>
        <taxon>Araneomorphae</taxon>
        <taxon>Entelegynae</taxon>
        <taxon>Araneoidea</taxon>
        <taxon>Araneidae</taxon>
        <taxon>Araneus</taxon>
    </lineage>
</organism>
<proteinExistence type="predicted"/>
<keyword evidence="1" id="KW-0732">Signal</keyword>
<reference evidence="2 3" key="1">
    <citation type="journal article" date="2019" name="Sci. Rep.">
        <title>Orb-weaving spider Araneus ventricosus genome elucidates the spidroin gene catalogue.</title>
        <authorList>
            <person name="Kono N."/>
            <person name="Nakamura H."/>
            <person name="Ohtoshi R."/>
            <person name="Moran D.A.P."/>
            <person name="Shinohara A."/>
            <person name="Yoshida Y."/>
            <person name="Fujiwara M."/>
            <person name="Mori M."/>
            <person name="Tomita M."/>
            <person name="Arakawa K."/>
        </authorList>
    </citation>
    <scope>NUCLEOTIDE SEQUENCE [LARGE SCALE GENOMIC DNA]</scope>
</reference>
<evidence type="ECO:0000313" key="3">
    <source>
        <dbReference type="Proteomes" id="UP000499080"/>
    </source>
</evidence>
<name>A0A4Y2Q1E3_ARAVE</name>
<comment type="caution">
    <text evidence="2">The sequence shown here is derived from an EMBL/GenBank/DDBJ whole genome shotgun (WGS) entry which is preliminary data.</text>
</comment>
<accession>A0A4Y2Q1E3</accession>
<feature type="signal peptide" evidence="1">
    <location>
        <begin position="1"/>
        <end position="19"/>
    </location>
</feature>
<dbReference type="Proteomes" id="UP000499080">
    <property type="component" value="Unassembled WGS sequence"/>
</dbReference>
<dbReference type="OrthoDB" id="6436235at2759"/>
<keyword evidence="3" id="KW-1185">Reference proteome</keyword>